<dbReference type="InterPro" id="IPR012939">
    <property type="entry name" value="Glyco_hydro_92"/>
</dbReference>
<evidence type="ECO:0000313" key="7">
    <source>
        <dbReference type="EMBL" id="MBG8555450.1"/>
    </source>
</evidence>
<keyword evidence="3" id="KW-0106">Calcium</keyword>
<dbReference type="InterPro" id="IPR050883">
    <property type="entry name" value="PNGase"/>
</dbReference>
<protein>
    <submittedName>
        <fullName evidence="7">GH92 family glycosyl hydrolase</fullName>
        <ecNumber evidence="7">3.2.1.-</ecNumber>
    </submittedName>
</protein>
<keyword evidence="7" id="KW-0378">Hydrolase</keyword>
<dbReference type="NCBIfam" id="TIGR01180">
    <property type="entry name" value="aman2_put"/>
    <property type="match status" value="1"/>
</dbReference>
<evidence type="ECO:0000256" key="3">
    <source>
        <dbReference type="ARBA" id="ARBA00022837"/>
    </source>
</evidence>
<organism evidence="7 8">
    <name type="scientific">Hymenobacter guriensis</name>
    <dbReference type="NCBI Taxonomy" id="2793065"/>
    <lineage>
        <taxon>Bacteria</taxon>
        <taxon>Pseudomonadati</taxon>
        <taxon>Bacteroidota</taxon>
        <taxon>Cytophagia</taxon>
        <taxon>Cytophagales</taxon>
        <taxon>Hymenobacteraceae</taxon>
        <taxon>Hymenobacter</taxon>
    </lineage>
</organism>
<evidence type="ECO:0000313" key="8">
    <source>
        <dbReference type="Proteomes" id="UP000601099"/>
    </source>
</evidence>
<dbReference type="EC" id="3.2.1.-" evidence="7"/>
<proteinExistence type="predicted"/>
<dbReference type="InterPro" id="IPR005887">
    <property type="entry name" value="GH92_a_mannosidase_put"/>
</dbReference>
<sequence>MKNTFTASLLALAALLSCGGALAQSSSKTATKAKPKTAPPASATSDVLRYVNPNIGTAHSRWFFYTPAAVPYGMAKLAPSTNGHYGNASGWEAVGYDTRQNSIEGFVHFHEWQVGGVSFMPTTGELRVKPGDLEGPNTGYRSRFDRKNQVAEPGYYKVRLDDYSITAELTATKRVGFHRYTFPQSEQAHILLDIGNKQGESSEVTDASIRMLDATHFEGFVSTYPKYVQNYDPQGKVNMYFFGEISRGPASVGAFTAAGVQPTASFAQGKGAGLVLNYKTAKNDKVELKVGLSYTSTANAKANLQAEAATLTFDQARTQAQATWRRELGKLAVEGPDEASKTKFYTGLFHALLGRGIASDVNGAYPRHGGQVGQLPKPVAGQLKPEFINTDAIWGGYWNLTQLWALSYPEWYGSFVNTQLQVYKDRGWFGDGLANSQYVSGVGTNMVGLAVAAAYQVGIRNYDVNLAYEAVRANELNWRNRAFGSGKMDTKAFVERGYVPFRDEYKEYKGEWFKTDSTGAYFANSHTLEYSFSAFAAAQLAKSLNKPADYAQLLKLSNGWKQIYNPQTTLMQPKLADGSFAPKFDPSEPWRGFQEGNALQYTFFVPQNPAGLVAAIGKARFNSRLDSIFTVSEKNGFGGGKEIDAFAGIKSIYNHGNQPNLHISWLFNFSGQPWLTQKWTRRICDEFYGTEPIHGYGYGQDEDQGQLGSWYVITALGLFDVKGFTDARPIVQLSSPVFRRATIALAGQKKLVIEAPAASKTNCYIQSAQFNGKPLANCWLYRDELMQGGKLAFVMGPQPNKAWGTKVPPPSAQ</sequence>
<feature type="domain" description="Glycosyl hydrolase family 92 N-terminal" evidence="6">
    <location>
        <begin position="50"/>
        <end position="293"/>
    </location>
</feature>
<dbReference type="EMBL" id="JADWYK010000013">
    <property type="protein sequence ID" value="MBG8555450.1"/>
    <property type="molecule type" value="Genomic_DNA"/>
</dbReference>
<feature type="domain" description="Glycosyl hydrolase family 92" evidence="5">
    <location>
        <begin position="299"/>
        <end position="797"/>
    </location>
</feature>
<dbReference type="SUPFAM" id="SSF48208">
    <property type="entry name" value="Six-hairpin glycosidases"/>
    <property type="match status" value="1"/>
</dbReference>
<keyword evidence="7" id="KW-0326">Glycosidase</keyword>
<reference evidence="7 8" key="1">
    <citation type="submission" date="2020-11" db="EMBL/GenBank/DDBJ databases">
        <title>Hymenobacter sp.</title>
        <authorList>
            <person name="Kim M.K."/>
        </authorList>
    </citation>
    <scope>NUCLEOTIDE SEQUENCE [LARGE SCALE GENOMIC DNA]</scope>
    <source>
        <strain evidence="7 8">BT594</strain>
    </source>
</reference>
<dbReference type="PANTHER" id="PTHR12143:SF39">
    <property type="entry name" value="SECRETED PROTEIN"/>
    <property type="match status" value="1"/>
</dbReference>
<comment type="subunit">
    <text evidence="2">Monomer.</text>
</comment>
<evidence type="ECO:0000256" key="4">
    <source>
        <dbReference type="SAM" id="SignalP"/>
    </source>
</evidence>
<dbReference type="Pfam" id="PF17678">
    <property type="entry name" value="Glyco_hydro_92N"/>
    <property type="match status" value="1"/>
</dbReference>
<feature type="chain" id="PRO_5047092599" evidence="4">
    <location>
        <begin position="24"/>
        <end position="813"/>
    </location>
</feature>
<dbReference type="PANTHER" id="PTHR12143">
    <property type="entry name" value="PEPTIDE N-GLYCANASE PNGASE -RELATED"/>
    <property type="match status" value="1"/>
</dbReference>
<name>A0ABS0L698_9BACT</name>
<dbReference type="Pfam" id="PF07971">
    <property type="entry name" value="Glyco_hydro_92"/>
    <property type="match status" value="1"/>
</dbReference>
<dbReference type="Gene3D" id="1.20.1610.10">
    <property type="entry name" value="alpha-1,2-mannosidases domains"/>
    <property type="match status" value="1"/>
</dbReference>
<comment type="caution">
    <text evidence="7">The sequence shown here is derived from an EMBL/GenBank/DDBJ whole genome shotgun (WGS) entry which is preliminary data.</text>
</comment>
<dbReference type="Proteomes" id="UP000601099">
    <property type="component" value="Unassembled WGS sequence"/>
</dbReference>
<evidence type="ECO:0000259" key="6">
    <source>
        <dbReference type="Pfam" id="PF17678"/>
    </source>
</evidence>
<evidence type="ECO:0000259" key="5">
    <source>
        <dbReference type="Pfam" id="PF07971"/>
    </source>
</evidence>
<gene>
    <name evidence="7" type="ORF">I5L79_18025</name>
</gene>
<dbReference type="InterPro" id="IPR008928">
    <property type="entry name" value="6-hairpin_glycosidase_sf"/>
</dbReference>
<dbReference type="Gene3D" id="3.30.2080.10">
    <property type="entry name" value="GH92 mannosidase domain"/>
    <property type="match status" value="1"/>
</dbReference>
<feature type="signal peptide" evidence="4">
    <location>
        <begin position="1"/>
        <end position="23"/>
    </location>
</feature>
<accession>A0ABS0L698</accession>
<dbReference type="InterPro" id="IPR041371">
    <property type="entry name" value="GH92_N"/>
</dbReference>
<dbReference type="InterPro" id="IPR014718">
    <property type="entry name" value="GH-type_carb-bd"/>
</dbReference>
<dbReference type="Gene3D" id="2.70.98.10">
    <property type="match status" value="1"/>
</dbReference>
<dbReference type="PROSITE" id="PS51257">
    <property type="entry name" value="PROKAR_LIPOPROTEIN"/>
    <property type="match status" value="1"/>
</dbReference>
<dbReference type="Gene3D" id="1.20.1050.60">
    <property type="entry name" value="alpha-1,2-mannosidase"/>
    <property type="match status" value="1"/>
</dbReference>
<keyword evidence="4" id="KW-0732">Signal</keyword>
<evidence type="ECO:0000256" key="1">
    <source>
        <dbReference type="ARBA" id="ARBA00001913"/>
    </source>
</evidence>
<dbReference type="RefSeq" id="WP_196956471.1">
    <property type="nucleotide sequence ID" value="NZ_JADWYK010000013.1"/>
</dbReference>
<evidence type="ECO:0000256" key="2">
    <source>
        <dbReference type="ARBA" id="ARBA00011245"/>
    </source>
</evidence>
<keyword evidence="8" id="KW-1185">Reference proteome</keyword>
<dbReference type="GO" id="GO:0016798">
    <property type="term" value="F:hydrolase activity, acting on glycosyl bonds"/>
    <property type="evidence" value="ECO:0007669"/>
    <property type="project" value="UniProtKB-KW"/>
</dbReference>
<comment type="cofactor">
    <cofactor evidence="1">
        <name>Ca(2+)</name>
        <dbReference type="ChEBI" id="CHEBI:29108"/>
    </cofactor>
</comment>